<evidence type="ECO:0000256" key="1">
    <source>
        <dbReference type="SAM" id="SignalP"/>
    </source>
</evidence>
<name>A0ABT7AI18_9HYPH</name>
<dbReference type="InterPro" id="IPR050767">
    <property type="entry name" value="Sel1_AlgK"/>
</dbReference>
<dbReference type="PANTHER" id="PTHR11102:SF160">
    <property type="entry name" value="ERAD-ASSOCIATED E3 UBIQUITIN-PROTEIN LIGASE COMPONENT HRD3"/>
    <property type="match status" value="1"/>
</dbReference>
<protein>
    <submittedName>
        <fullName evidence="2">Tetratricopeptide repeat protein</fullName>
    </submittedName>
</protein>
<dbReference type="Proteomes" id="UP001321492">
    <property type="component" value="Unassembled WGS sequence"/>
</dbReference>
<feature type="signal peptide" evidence="1">
    <location>
        <begin position="1"/>
        <end position="24"/>
    </location>
</feature>
<evidence type="ECO:0000313" key="2">
    <source>
        <dbReference type="EMBL" id="MDJ1158261.1"/>
    </source>
</evidence>
<dbReference type="InterPro" id="IPR011990">
    <property type="entry name" value="TPR-like_helical_dom_sf"/>
</dbReference>
<reference evidence="2 3" key="1">
    <citation type="submission" date="2023-05" db="EMBL/GenBank/DDBJ databases">
        <title>Chelatococcus sp. nov., a moderately thermophilic bacterium isolated from hot spring microbial mat.</title>
        <authorList>
            <person name="Hu C.-J."/>
            <person name="Li W.-J."/>
        </authorList>
    </citation>
    <scope>NUCLEOTIDE SEQUENCE [LARGE SCALE GENOMIC DNA]</scope>
    <source>
        <strain evidence="2 3">SYSU G07232</strain>
    </source>
</reference>
<organism evidence="2 3">
    <name type="scientific">Chelatococcus albus</name>
    <dbReference type="NCBI Taxonomy" id="3047466"/>
    <lineage>
        <taxon>Bacteria</taxon>
        <taxon>Pseudomonadati</taxon>
        <taxon>Pseudomonadota</taxon>
        <taxon>Alphaproteobacteria</taxon>
        <taxon>Hyphomicrobiales</taxon>
        <taxon>Chelatococcaceae</taxon>
        <taxon>Chelatococcus</taxon>
    </lineage>
</organism>
<evidence type="ECO:0000313" key="3">
    <source>
        <dbReference type="Proteomes" id="UP001321492"/>
    </source>
</evidence>
<comment type="caution">
    <text evidence="2">The sequence shown here is derived from an EMBL/GenBank/DDBJ whole genome shotgun (WGS) entry which is preliminary data.</text>
</comment>
<dbReference type="InterPro" id="IPR006597">
    <property type="entry name" value="Sel1-like"/>
</dbReference>
<sequence length="347" mass="36168">MRRLRRSLPGIAMVLVLGLAPAHAQAPAAEPPTAQLRLLPGAEAPPAAGGPAIAPAVDIPTLPDPKADLAYGAYQRGLYVTALREATARLGGNPDDAVAMTLLGELYAQGLGVAQDPGKAADWYRLAHAKGNADATFALAMLTLQGRGATKDEKAGLALLEEAAGKGHPLASYNLAVVLIGRGKPEDMKRAATLVTRAAEMEVADAQYALAVLMREGRGVNKDPVEAAIWMSRAAGNGHIAAQVEYAIMLFNGEGTTRDETAAARLFASAAARGNAIAQNRLARILAAGRGLPRNLVEAASWHILAAGQGLADTWLDDALKGLTPAERQKAEDLARRRSNDLALIGN</sequence>
<proteinExistence type="predicted"/>
<dbReference type="Pfam" id="PF08238">
    <property type="entry name" value="Sel1"/>
    <property type="match status" value="6"/>
</dbReference>
<dbReference type="Gene3D" id="1.25.40.10">
    <property type="entry name" value="Tetratricopeptide repeat domain"/>
    <property type="match status" value="1"/>
</dbReference>
<feature type="chain" id="PRO_5045918578" evidence="1">
    <location>
        <begin position="25"/>
        <end position="347"/>
    </location>
</feature>
<dbReference type="SUPFAM" id="SSF81901">
    <property type="entry name" value="HCP-like"/>
    <property type="match status" value="2"/>
</dbReference>
<accession>A0ABT7AI18</accession>
<dbReference type="EMBL" id="JASJEV010000004">
    <property type="protein sequence ID" value="MDJ1158261.1"/>
    <property type="molecule type" value="Genomic_DNA"/>
</dbReference>
<gene>
    <name evidence="2" type="ORF">QNA08_08455</name>
</gene>
<dbReference type="PANTHER" id="PTHR11102">
    <property type="entry name" value="SEL-1-LIKE PROTEIN"/>
    <property type="match status" value="1"/>
</dbReference>
<dbReference type="RefSeq" id="WP_283740254.1">
    <property type="nucleotide sequence ID" value="NZ_JASJEV010000004.1"/>
</dbReference>
<keyword evidence="1" id="KW-0732">Signal</keyword>
<keyword evidence="3" id="KW-1185">Reference proteome</keyword>
<dbReference type="SMART" id="SM00671">
    <property type="entry name" value="SEL1"/>
    <property type="match status" value="6"/>
</dbReference>